<keyword evidence="6" id="KW-0007">Acetylation</keyword>
<keyword evidence="5" id="KW-0067">ATP-binding</keyword>
<evidence type="ECO:0000256" key="6">
    <source>
        <dbReference type="ARBA" id="ARBA00022990"/>
    </source>
</evidence>
<evidence type="ECO:0000256" key="1">
    <source>
        <dbReference type="ARBA" id="ARBA00006432"/>
    </source>
</evidence>
<feature type="domain" description="AMP-binding enzyme C-terminal" evidence="8">
    <location>
        <begin position="532"/>
        <end position="612"/>
    </location>
</feature>
<keyword evidence="3" id="KW-0436">Ligase</keyword>
<dbReference type="PANTHER" id="PTHR24095:SF14">
    <property type="entry name" value="ACETYL-COENZYME A SYNTHETASE 1"/>
    <property type="match status" value="1"/>
</dbReference>
<evidence type="ECO:0000256" key="2">
    <source>
        <dbReference type="ARBA" id="ARBA00013275"/>
    </source>
</evidence>
<dbReference type="InterPro" id="IPR000873">
    <property type="entry name" value="AMP-dep_synth/lig_dom"/>
</dbReference>
<dbReference type="InterPro" id="IPR045851">
    <property type="entry name" value="AMP-bd_C_sf"/>
</dbReference>
<dbReference type="GO" id="GO:0006085">
    <property type="term" value="P:acetyl-CoA biosynthetic process"/>
    <property type="evidence" value="ECO:0007669"/>
    <property type="project" value="TreeGrafter"/>
</dbReference>
<protein>
    <recommendedName>
        <fullName evidence="2">acetate--CoA ligase</fullName>
        <ecNumber evidence="2">6.2.1.1</ecNumber>
    </recommendedName>
</protein>
<comment type="similarity">
    <text evidence="1">Belongs to the ATP-dependent AMP-binding enzyme family.</text>
</comment>
<dbReference type="InterPro" id="IPR032387">
    <property type="entry name" value="ACAS_N"/>
</dbReference>
<dbReference type="PROSITE" id="PS00455">
    <property type="entry name" value="AMP_BINDING"/>
    <property type="match status" value="1"/>
</dbReference>
<feature type="domain" description="AMP-dependent synthetase/ligase" evidence="7">
    <location>
        <begin position="98"/>
        <end position="472"/>
    </location>
</feature>
<evidence type="ECO:0000256" key="4">
    <source>
        <dbReference type="ARBA" id="ARBA00022741"/>
    </source>
</evidence>
<dbReference type="AlphaFoldDB" id="A0A3P3E1X1"/>
<keyword evidence="4" id="KW-0547">Nucleotide-binding</keyword>
<dbReference type="InterPro" id="IPR020845">
    <property type="entry name" value="AMP-binding_CS"/>
</dbReference>
<dbReference type="Pfam" id="PF13193">
    <property type="entry name" value="AMP-binding_C"/>
    <property type="match status" value="1"/>
</dbReference>
<dbReference type="SUPFAM" id="SSF56801">
    <property type="entry name" value="Acetyl-CoA synthetase-like"/>
    <property type="match status" value="1"/>
</dbReference>
<comment type="caution">
    <text evidence="10">The sequence shown here is derived from an EMBL/GenBank/DDBJ whole genome shotgun (WGS) entry which is preliminary data.</text>
</comment>
<dbReference type="RefSeq" id="WP_124962042.1">
    <property type="nucleotide sequence ID" value="NZ_RQXU01000038.1"/>
</dbReference>
<evidence type="ECO:0000313" key="10">
    <source>
        <dbReference type="EMBL" id="RRH80497.1"/>
    </source>
</evidence>
<evidence type="ECO:0000259" key="7">
    <source>
        <dbReference type="Pfam" id="PF00501"/>
    </source>
</evidence>
<dbReference type="InterPro" id="IPR025110">
    <property type="entry name" value="AMP-bd_C"/>
</dbReference>
<evidence type="ECO:0000259" key="8">
    <source>
        <dbReference type="Pfam" id="PF13193"/>
    </source>
</evidence>
<organism evidence="10 11">
    <name type="scientific">Variovorax beijingensis</name>
    <dbReference type="NCBI Taxonomy" id="2496117"/>
    <lineage>
        <taxon>Bacteria</taxon>
        <taxon>Pseudomonadati</taxon>
        <taxon>Pseudomonadota</taxon>
        <taxon>Betaproteobacteria</taxon>
        <taxon>Burkholderiales</taxon>
        <taxon>Comamonadaceae</taxon>
        <taxon>Variovorax</taxon>
    </lineage>
</organism>
<dbReference type="GO" id="GO:0005524">
    <property type="term" value="F:ATP binding"/>
    <property type="evidence" value="ECO:0007669"/>
    <property type="project" value="UniProtKB-KW"/>
</dbReference>
<proteinExistence type="inferred from homology"/>
<feature type="domain" description="Acetyl-coenzyme A synthetase N-terminal" evidence="9">
    <location>
        <begin position="33"/>
        <end position="90"/>
    </location>
</feature>
<dbReference type="PANTHER" id="PTHR24095">
    <property type="entry name" value="ACETYL-COENZYME A SYNTHETASE"/>
    <property type="match status" value="1"/>
</dbReference>
<sequence length="649" mass="69466">MQFPDLTLWTPDKARVARAPLTALARRAGVSDYDALHRLSIEDPAGYWRHVLDHLAIEWLAPYRTFCEHAPDAAHPRWFVGGRINWVHNALRWAHDPRHADRAALICETEDGRIDTLSYAALDLQVRGFAGGLRALGVERGDRVGLMLPMGMQAVTAFLAVSALGAICVPLFTGFGADAIASRLELAGAGVLIAADGFRRRGRSVEAASAINEAASRLPLLEHVVVVPGGGPAIEGAFTTRHWEELASAGPVADFEAMDPNNPFMVVFTSGTTGAPKGTVHVHGGFPFKIAHDTAFHFEVQQGDVWCWPSDMGWIVGPITTVGALTAGATLLCYDGAPDFPDWSRFAAMIGRHRVTHFGASPTLIRSLAANEALSTRGDLRSLRVLMAAGEVLDPDHFEWFFRSIGGGALPLINYTGGTEASGAILANVPVRAIKASAFNSASPGVHAFAADEAGRRTVGAPGELTIAAPFVGMTQSFWQADERYMEAYWQAVPGCWTHGDLVHEDHEGHFFVLGRSDDTLKVAGKRLGPAEVESVVLAALPLRDAAAIGLPDALKGQKLVVLLQPQDGTADKDMASLAERAGRAIEHALGKPFRPAAVYCVPDLPRTRNGKVMRRVIRRVLTGQLPGDLSSLGNPEALAAIRQLANAG</sequence>
<evidence type="ECO:0000313" key="11">
    <source>
        <dbReference type="Proteomes" id="UP000271590"/>
    </source>
</evidence>
<dbReference type="InterPro" id="IPR042099">
    <property type="entry name" value="ANL_N_sf"/>
</dbReference>
<name>A0A3P3E1X1_9BURK</name>
<evidence type="ECO:0000256" key="3">
    <source>
        <dbReference type="ARBA" id="ARBA00022598"/>
    </source>
</evidence>
<dbReference type="Pfam" id="PF00501">
    <property type="entry name" value="AMP-binding"/>
    <property type="match status" value="1"/>
</dbReference>
<dbReference type="Proteomes" id="UP000271590">
    <property type="component" value="Unassembled WGS sequence"/>
</dbReference>
<dbReference type="GO" id="GO:0003987">
    <property type="term" value="F:acetate-CoA ligase activity"/>
    <property type="evidence" value="ECO:0007669"/>
    <property type="project" value="UniProtKB-EC"/>
</dbReference>
<evidence type="ECO:0000256" key="5">
    <source>
        <dbReference type="ARBA" id="ARBA00022840"/>
    </source>
</evidence>
<dbReference type="Gene3D" id="3.30.300.30">
    <property type="match status" value="1"/>
</dbReference>
<gene>
    <name evidence="10" type="ORF">EH244_30610</name>
</gene>
<dbReference type="Pfam" id="PF16177">
    <property type="entry name" value="ACAS_N"/>
    <property type="match status" value="1"/>
</dbReference>
<evidence type="ECO:0000259" key="9">
    <source>
        <dbReference type="Pfam" id="PF16177"/>
    </source>
</evidence>
<dbReference type="EC" id="6.2.1.1" evidence="2"/>
<dbReference type="Gene3D" id="3.40.50.12780">
    <property type="entry name" value="N-terminal domain of ligase-like"/>
    <property type="match status" value="1"/>
</dbReference>
<accession>A0A3P3E1X1</accession>
<reference evidence="10 11" key="1">
    <citation type="submission" date="2018-11" db="EMBL/GenBank/DDBJ databases">
        <title>The genome of Variovorax sp T529.</title>
        <authorList>
            <person name="Gao J."/>
        </authorList>
    </citation>
    <scope>NUCLEOTIDE SEQUENCE [LARGE SCALE GENOMIC DNA]</scope>
    <source>
        <strain evidence="10 11">T529</strain>
    </source>
</reference>
<dbReference type="EMBL" id="RQXU01000038">
    <property type="protein sequence ID" value="RRH80497.1"/>
    <property type="molecule type" value="Genomic_DNA"/>
</dbReference>